<sequence length="918" mass="102544">MPPRIARSSVAAATPKSAKNKNRKRTLDAYAIASHATKPERINPDRLGEFLDDAPKTKRRRAIEDEEGSEENPEEDVPAKKRKTVEEEAAEGEDSEGNEWRLGGMRSDDEDSDLDSDEAFGESDEERFEGFAFWGSSGGKGKKVGGKKGRAVEEDEGMDLDDGDDGEEEDEDDFGEEGVDLATMLDDDDEEEVSNGRGKAKQNLDEDEASDEDDSASEEDDNDDQTNLERAARLRDRLDALSTSKPTTTPSAAPAALTVDDVLATLDPASRKQYSAALKTRKKSSRPTTLAAPLPKRQQDRLNREIASQKATEQLDRWRDTVVQNRRAEFLSFPLKDPEAAEPLGKERFVVDAKPQNELEANIQRIMEESGLAPTNKRAGEDEEAAILKSEELAAINLPVEEVMRRRAELRKARELLFREEIKAKRLSKIKSKSYRRVHRKERKREAERERELLGSGDDEDERETDDRKRAVARMSTKHRDSKFAKSLRQTDRGVWDEGAREAVIDEARRREELQRRIRGEDVADDNDSDVPSDHVDDEGFEGFGEEDEGAVMLKTLNRLDEGDEPAAEKGLAGLKFMRAADERRRAENDEAIERLRKEFAVEDGDEEESEEEDIEDQGLGRAVFGPKGKEGKEKKKKAKRAELEEGDEDEGDGEEEVDVITEKPAIDRKGTTAAQQSLGKDAKQVSAKRGAQLRAFSNKPEEPVEINTLATIDQPSERSTLRTKSDLAKAETNGSLLVTNPNRNDEASDSDPEPTNPLTAPNQSYHARAFAADTDSTTFAAEKTALVVSEDEKEESTHLPGWGSWTGAGLSNAIKRSNKRALHNPLFKTKTLGTKAENRRDRGLANVIISEKGQRKGKGYLAPVLPHGFETKEQYERQLRVPVGPEWVTKEVLQRNTRPRVVVRPGTVVEAMERPMV</sequence>
<evidence type="ECO:0000256" key="4">
    <source>
        <dbReference type="SAM" id="MobiDB-lite"/>
    </source>
</evidence>
<feature type="compositionally biased region" description="Basic and acidic residues" evidence="4">
    <location>
        <begin position="661"/>
        <end position="671"/>
    </location>
</feature>
<evidence type="ECO:0000256" key="1">
    <source>
        <dbReference type="ARBA" id="ARBA00004604"/>
    </source>
</evidence>
<feature type="compositionally biased region" description="Basic and acidic residues" evidence="4">
    <location>
        <begin position="582"/>
        <end position="601"/>
    </location>
</feature>
<name>A0AAJ0DHG9_9PEZI</name>
<feature type="compositionally biased region" description="Basic and acidic residues" evidence="4">
    <location>
        <begin position="716"/>
        <end position="730"/>
    </location>
</feature>
<keyword evidence="6" id="KW-1185">Reference proteome</keyword>
<feature type="region of interest" description="Disordered" evidence="4">
    <location>
        <begin position="519"/>
        <end position="550"/>
    </location>
</feature>
<feature type="compositionally biased region" description="Low complexity" evidence="4">
    <location>
        <begin position="240"/>
        <end position="258"/>
    </location>
</feature>
<feature type="region of interest" description="Disordered" evidence="4">
    <location>
        <begin position="1"/>
        <end position="259"/>
    </location>
</feature>
<feature type="compositionally biased region" description="Basic residues" evidence="4">
    <location>
        <begin position="433"/>
        <end position="443"/>
    </location>
</feature>
<gene>
    <name evidence="5" type="ORF">LTR09_004915</name>
</gene>
<feature type="region of interest" description="Disordered" evidence="4">
    <location>
        <begin position="789"/>
        <end position="808"/>
    </location>
</feature>
<feature type="compositionally biased region" description="Basic and acidic residues" evidence="4">
    <location>
        <begin position="444"/>
        <end position="453"/>
    </location>
</feature>
<evidence type="ECO:0000313" key="5">
    <source>
        <dbReference type="EMBL" id="KAK3054137.1"/>
    </source>
</evidence>
<evidence type="ECO:0000313" key="6">
    <source>
        <dbReference type="Proteomes" id="UP001271007"/>
    </source>
</evidence>
<dbReference type="PANTHER" id="PTHR14150">
    <property type="entry name" value="U3 SMALL NUCLEOLAR RNA-ASSOCIATED PROTEIN 14"/>
    <property type="match status" value="1"/>
</dbReference>
<feature type="compositionally biased region" description="Acidic residues" evidence="4">
    <location>
        <begin position="645"/>
        <end position="660"/>
    </location>
</feature>
<accession>A0AAJ0DHG9</accession>
<dbReference type="GO" id="GO:0032040">
    <property type="term" value="C:small-subunit processome"/>
    <property type="evidence" value="ECO:0007669"/>
    <property type="project" value="InterPro"/>
</dbReference>
<dbReference type="Proteomes" id="UP001271007">
    <property type="component" value="Unassembled WGS sequence"/>
</dbReference>
<feature type="compositionally biased region" description="Basic and acidic residues" evidence="4">
    <location>
        <begin position="478"/>
        <end position="491"/>
    </location>
</feature>
<dbReference type="Pfam" id="PF04615">
    <property type="entry name" value="Utp14"/>
    <property type="match status" value="1"/>
</dbReference>
<feature type="region of interest" description="Disordered" evidence="4">
    <location>
        <begin position="272"/>
        <end position="300"/>
    </location>
</feature>
<evidence type="ECO:0008006" key="7">
    <source>
        <dbReference type="Google" id="ProtNLM"/>
    </source>
</evidence>
<keyword evidence="2" id="KW-0597">Phosphoprotein</keyword>
<evidence type="ECO:0000256" key="2">
    <source>
        <dbReference type="ARBA" id="ARBA00022553"/>
    </source>
</evidence>
<feature type="compositionally biased region" description="Acidic residues" evidence="4">
    <location>
        <begin position="153"/>
        <end position="193"/>
    </location>
</feature>
<feature type="region of interest" description="Disordered" evidence="4">
    <location>
        <begin position="582"/>
        <end position="762"/>
    </location>
</feature>
<feature type="compositionally biased region" description="Acidic residues" evidence="4">
    <location>
        <begin position="108"/>
        <end position="127"/>
    </location>
</feature>
<proteinExistence type="predicted"/>
<feature type="compositionally biased region" description="Basic and acidic residues" evidence="4">
    <location>
        <begin position="230"/>
        <end position="239"/>
    </location>
</feature>
<keyword evidence="3" id="KW-0539">Nucleus</keyword>
<protein>
    <recommendedName>
        <fullName evidence="7">Utp14-domain-containing protein</fullName>
    </recommendedName>
</protein>
<feature type="compositionally biased region" description="Acidic residues" evidence="4">
    <location>
        <begin position="64"/>
        <end position="76"/>
    </location>
</feature>
<organism evidence="5 6">
    <name type="scientific">Extremus antarcticus</name>
    <dbReference type="NCBI Taxonomy" id="702011"/>
    <lineage>
        <taxon>Eukaryota</taxon>
        <taxon>Fungi</taxon>
        <taxon>Dikarya</taxon>
        <taxon>Ascomycota</taxon>
        <taxon>Pezizomycotina</taxon>
        <taxon>Dothideomycetes</taxon>
        <taxon>Dothideomycetidae</taxon>
        <taxon>Mycosphaerellales</taxon>
        <taxon>Extremaceae</taxon>
        <taxon>Extremus</taxon>
    </lineage>
</organism>
<dbReference type="InterPro" id="IPR006709">
    <property type="entry name" value="SSU_processome_Utp14"/>
</dbReference>
<dbReference type="EMBL" id="JAWDJX010000013">
    <property type="protein sequence ID" value="KAK3054137.1"/>
    <property type="molecule type" value="Genomic_DNA"/>
</dbReference>
<comment type="caution">
    <text evidence="5">The sequence shown here is derived from an EMBL/GenBank/DDBJ whole genome shotgun (WGS) entry which is preliminary data.</text>
</comment>
<feature type="compositionally biased region" description="Acidic residues" evidence="4">
    <location>
        <begin position="205"/>
        <end position="226"/>
    </location>
</feature>
<feature type="compositionally biased region" description="Basic residues" evidence="4">
    <location>
        <begin position="140"/>
        <end position="149"/>
    </location>
</feature>
<feature type="compositionally biased region" description="Basic and acidic residues" evidence="4">
    <location>
        <begin position="37"/>
        <end position="56"/>
    </location>
</feature>
<feature type="compositionally biased region" description="Polar residues" evidence="4">
    <location>
        <begin position="733"/>
        <end position="743"/>
    </location>
</feature>
<feature type="compositionally biased region" description="Acidic residues" evidence="4">
    <location>
        <begin position="87"/>
        <end position="97"/>
    </location>
</feature>
<feature type="compositionally biased region" description="Acidic residues" evidence="4">
    <location>
        <begin position="523"/>
        <end position="550"/>
    </location>
</feature>
<dbReference type="PANTHER" id="PTHR14150:SF12">
    <property type="entry name" value="U3 SMALL NUCLEOLAR RNA-ASSOCIATED PROTEIN 14 HOMOLOG A"/>
    <property type="match status" value="1"/>
</dbReference>
<feature type="compositionally biased region" description="Acidic residues" evidence="4">
    <location>
        <begin position="602"/>
        <end position="617"/>
    </location>
</feature>
<dbReference type="GO" id="GO:0006364">
    <property type="term" value="P:rRNA processing"/>
    <property type="evidence" value="ECO:0007669"/>
    <property type="project" value="InterPro"/>
</dbReference>
<evidence type="ECO:0000256" key="3">
    <source>
        <dbReference type="ARBA" id="ARBA00023242"/>
    </source>
</evidence>
<reference evidence="5" key="1">
    <citation type="submission" date="2023-04" db="EMBL/GenBank/DDBJ databases">
        <title>Black Yeasts Isolated from many extreme environments.</title>
        <authorList>
            <person name="Coleine C."/>
            <person name="Stajich J.E."/>
            <person name="Selbmann L."/>
        </authorList>
    </citation>
    <scope>NUCLEOTIDE SEQUENCE</scope>
    <source>
        <strain evidence="5">CCFEE 5312</strain>
    </source>
</reference>
<dbReference type="AlphaFoldDB" id="A0AAJ0DHG9"/>
<feature type="region of interest" description="Disordered" evidence="4">
    <location>
        <begin position="433"/>
        <end position="491"/>
    </location>
</feature>
<comment type="subcellular location">
    <subcellularLocation>
        <location evidence="1">Nucleus</location>
        <location evidence="1">Nucleolus</location>
    </subcellularLocation>
</comment>